<dbReference type="GO" id="GO:0051127">
    <property type="term" value="P:positive regulation of actin nucleation"/>
    <property type="evidence" value="ECO:0007669"/>
    <property type="project" value="Ensembl"/>
</dbReference>
<dbReference type="InterPro" id="IPR041898">
    <property type="entry name" value="MAGE_WH1"/>
</dbReference>
<dbReference type="GO" id="GO:0005829">
    <property type="term" value="C:cytosol"/>
    <property type="evidence" value="ECO:0007669"/>
    <property type="project" value="GOC"/>
</dbReference>
<dbReference type="PANTHER" id="PTHR11736">
    <property type="entry name" value="MELANOMA-ASSOCIATED ANTIGEN MAGE ANTIGEN"/>
    <property type="match status" value="1"/>
</dbReference>
<evidence type="ECO:0000313" key="4">
    <source>
        <dbReference type="Proteomes" id="UP000005447"/>
    </source>
</evidence>
<dbReference type="Gene3D" id="1.10.10.1210">
    <property type="entry name" value="MAGE homology domain, winged helix WH2 motif"/>
    <property type="match status" value="1"/>
</dbReference>
<dbReference type="GO" id="GO:0030904">
    <property type="term" value="C:retromer complex"/>
    <property type="evidence" value="ECO:0007669"/>
    <property type="project" value="Ensembl"/>
</dbReference>
<feature type="compositionally biased region" description="Polar residues" evidence="1">
    <location>
        <begin position="862"/>
        <end position="874"/>
    </location>
</feature>
<evidence type="ECO:0000256" key="1">
    <source>
        <dbReference type="SAM" id="MobiDB-lite"/>
    </source>
</evidence>
<feature type="region of interest" description="Disordered" evidence="1">
    <location>
        <begin position="1167"/>
        <end position="1191"/>
    </location>
</feature>
<dbReference type="Bgee" id="ENSCPOG00000035142">
    <property type="expression patterns" value="Expressed in pituitary gland and 1 other cell type or tissue"/>
</dbReference>
<feature type="compositionally biased region" description="Pro residues" evidence="1">
    <location>
        <begin position="393"/>
        <end position="415"/>
    </location>
</feature>
<dbReference type="GeneTree" id="ENSGT00940000163006"/>
<dbReference type="InParanoid" id="A0A286Y4Q2"/>
<protein>
    <submittedName>
        <fullName evidence="3">MAGE family member L2</fullName>
    </submittedName>
</protein>
<dbReference type="eggNOG" id="KOG4562">
    <property type="taxonomic scope" value="Eukaryota"/>
</dbReference>
<dbReference type="Gene3D" id="1.10.10.1200">
    <property type="entry name" value="MAGE homology domain, winged helix WH1 motif"/>
    <property type="match status" value="1"/>
</dbReference>
<feature type="region of interest" description="Disordered" evidence="1">
    <location>
        <begin position="134"/>
        <end position="225"/>
    </location>
</feature>
<sequence length="1191" mass="127254">MSQLSKNLGDSSPPAEAPKPPVYSRPTVLMRAPPASSRAPPVPWDPPPMDLQAASLAAWQAPQPAWEPPQGQLPAPVASLVQPPALGGLVQAPPLGGPMGKPPTPGVLMVQPPPPPGAPMPQPPAPGVLMVHPSATGAPVAHPPPPGNPMSHPPPPGAPMAHAPPPGTPMAHPPPPGTPMAHAPPPGTPMVPPPPPGTPMAHPPPPGTPMAHPPPPGTPMAQPPAPGVLMAQPLTPGVLMVQPPAPGAPMAQPLPPAALMSQPPPSAAPMAKPPGPGVLMIHPSGAGAPITQPPVSGAPMAQTVPPPTQPMASWAPQGQPLILQIQSQVIRAPPPVPQGPPTPQVQLATTPGWQATAPGWQGPPQGWQATPLTWQATQVTWQAPTIAWQAPPPIRQGPPPIRPGPPPIRPGPPPVGRQTPPVIRQAAPVIRQAAPLIRQAPPPIRSAPQVLATQPQLWQALPPPPPLRQAPQARLLAPQVQGAPLVPTAPMLTPVPAGPGAGPQVPQPVLPTPLSVPLPAPLPAPQTAPQAAPQASQQAVQCPSIIWQAPKGQSPVQHELPTSMEFQEVQQAQEMAWQAPKVPTHFWQPLPAQEGQEQPPSIVQLEQQPFRGALASQKGLQTQLPTHEAQPTGPQAEMPAMQLQSSWQGPPTMLQAPPGAPVAGENFPRGQAKSLLTPSGECRASSSEPKGSSKERRTSSKEKKGPPKDRMIFTGTFCAPRAMSASRAHLPNAWKNLPTTSGAFYATSRVFPSTSHFQPAFKGPSATTASPKSRPLALQDPYPCIEALPAAPWMLQPNGDVSKSSKAASSIPMATEAVPQASATEASKTVDPPRRSGKVTRKKKHLEPKEDNRGPRVASREWQGSWSWENSSPSDWEFQSSVQVLGDWEGPSTSYGLNGWEEPSTSWALSPWEGPSTSKGLGHCEGSGSPQPFTVSEVPCLSHRHWASQEDPMEETQQLSPLEERANALVQFLLVRDRAKGPILRSEMVNVIIREYKDEYLEIISRANTKLECNFGCQLKEIDSNTHSYVIVNKLGHPQCDLWASFIDKPKFGLLMVVLSLIFMKGNCVRENLIFNFLFRLGLDVRETNSLFGNMKKLITEVFVRHRYLEYRRIPCTEPAEYELLWGPRAFLETSKMLVLRFLAKLHNRDPRCWPFHYLEALAEFESEVSDEDEPDTSGDTGDPTSRRPPR</sequence>
<feature type="compositionally biased region" description="Pro residues" evidence="1">
    <location>
        <begin position="141"/>
        <end position="225"/>
    </location>
</feature>
<dbReference type="OMA" id="TQVTWQA"/>
<dbReference type="VEuPathDB" id="HostDB:ENSCPOG00000035142"/>
<gene>
    <name evidence="3" type="primary">MAGEL2</name>
</gene>
<feature type="region of interest" description="Disordered" evidence="1">
    <location>
        <begin position="617"/>
        <end position="712"/>
    </location>
</feature>
<feature type="compositionally biased region" description="Acidic residues" evidence="1">
    <location>
        <begin position="1167"/>
        <end position="1177"/>
    </location>
</feature>
<feature type="compositionally biased region" description="Polar residues" evidence="1">
    <location>
        <begin position="799"/>
        <end position="808"/>
    </location>
</feature>
<dbReference type="GO" id="GO:0005634">
    <property type="term" value="C:nucleus"/>
    <property type="evidence" value="ECO:0007669"/>
    <property type="project" value="Ensembl"/>
</dbReference>
<dbReference type="InterPro" id="IPR037445">
    <property type="entry name" value="MAGE"/>
</dbReference>
<dbReference type="Pfam" id="PF01454">
    <property type="entry name" value="MAGE"/>
    <property type="match status" value="1"/>
</dbReference>
<dbReference type="SMART" id="SM01373">
    <property type="entry name" value="MAGE"/>
    <property type="match status" value="1"/>
</dbReference>
<feature type="region of interest" description="Disordered" evidence="1">
    <location>
        <begin position="393"/>
        <end position="419"/>
    </location>
</feature>
<dbReference type="Ensembl" id="ENSCPOT00000039396.1">
    <property type="protein sequence ID" value="ENSCPOP00000032695.1"/>
    <property type="gene ID" value="ENSCPOG00000035142.1"/>
</dbReference>
<dbReference type="InterPro" id="IPR041899">
    <property type="entry name" value="MAGE_WH2"/>
</dbReference>
<feature type="region of interest" description="Disordered" evidence="1">
    <location>
        <begin position="799"/>
        <end position="874"/>
    </location>
</feature>
<name>A0A286Y4Q2_CAVPO</name>
<feature type="domain" description="MAGE" evidence="2">
    <location>
        <begin position="962"/>
        <end position="1161"/>
    </location>
</feature>
<feature type="compositionally biased region" description="Basic residues" evidence="1">
    <location>
        <begin position="835"/>
        <end position="846"/>
    </location>
</feature>
<feature type="compositionally biased region" description="Basic and acidic residues" evidence="1">
    <location>
        <begin position="691"/>
        <end position="711"/>
    </location>
</feature>
<dbReference type="GO" id="GO:0004842">
    <property type="term" value="F:ubiquitin-protein transferase activity"/>
    <property type="evidence" value="ECO:0007669"/>
    <property type="project" value="Ensembl"/>
</dbReference>
<dbReference type="GO" id="GO:0005768">
    <property type="term" value="C:endosome"/>
    <property type="evidence" value="ECO:0007669"/>
    <property type="project" value="Ensembl"/>
</dbReference>
<reference evidence="4" key="1">
    <citation type="journal article" date="2011" name="Nature">
        <title>A high-resolution map of human evolutionary constraint using 29 mammals.</title>
        <authorList>
            <person name="Lindblad-Toh K."/>
            <person name="Garber M."/>
            <person name="Zuk O."/>
            <person name="Lin M.F."/>
            <person name="Parker B.J."/>
            <person name="Washietl S."/>
            <person name="Kheradpour P."/>
            <person name="Ernst J."/>
            <person name="Jordan G."/>
            <person name="Mauceli E."/>
            <person name="Ward L.D."/>
            <person name="Lowe C.B."/>
            <person name="Holloway A.K."/>
            <person name="Clamp M."/>
            <person name="Gnerre S."/>
            <person name="Alfoldi J."/>
            <person name="Beal K."/>
            <person name="Chang J."/>
            <person name="Clawson H."/>
            <person name="Cuff J."/>
            <person name="Di Palma F."/>
            <person name="Fitzgerald S."/>
            <person name="Flicek P."/>
            <person name="Guttman M."/>
            <person name="Hubisz M.J."/>
            <person name="Jaffe D.B."/>
            <person name="Jungreis I."/>
            <person name="Kent W.J."/>
            <person name="Kostka D."/>
            <person name="Lara M."/>
            <person name="Martins A.L."/>
            <person name="Massingham T."/>
            <person name="Moltke I."/>
            <person name="Raney B.J."/>
            <person name="Rasmussen M.D."/>
            <person name="Robinson J."/>
            <person name="Stark A."/>
            <person name="Vilella A.J."/>
            <person name="Wen J."/>
            <person name="Xie X."/>
            <person name="Zody M.C."/>
            <person name="Baldwin J."/>
            <person name="Bloom T."/>
            <person name="Chin C.W."/>
            <person name="Heiman D."/>
            <person name="Nicol R."/>
            <person name="Nusbaum C."/>
            <person name="Young S."/>
            <person name="Wilkinson J."/>
            <person name="Worley K.C."/>
            <person name="Kovar C.L."/>
            <person name="Muzny D.M."/>
            <person name="Gibbs R.A."/>
            <person name="Cree A."/>
            <person name="Dihn H.H."/>
            <person name="Fowler G."/>
            <person name="Jhangiani S."/>
            <person name="Joshi V."/>
            <person name="Lee S."/>
            <person name="Lewis L.R."/>
            <person name="Nazareth L.V."/>
            <person name="Okwuonu G."/>
            <person name="Santibanez J."/>
            <person name="Warren W.C."/>
            <person name="Mardis E.R."/>
            <person name="Weinstock G.M."/>
            <person name="Wilson R.K."/>
            <person name="Delehaunty K."/>
            <person name="Dooling D."/>
            <person name="Fronik C."/>
            <person name="Fulton L."/>
            <person name="Fulton B."/>
            <person name="Graves T."/>
            <person name="Minx P."/>
            <person name="Sodergren E."/>
            <person name="Birney E."/>
            <person name="Margulies E.H."/>
            <person name="Herrero J."/>
            <person name="Green E.D."/>
            <person name="Haussler D."/>
            <person name="Siepel A."/>
            <person name="Goldman N."/>
            <person name="Pollard K.S."/>
            <person name="Pedersen J.S."/>
            <person name="Lander E.S."/>
            <person name="Kellis M."/>
        </authorList>
    </citation>
    <scope>NUCLEOTIDE SEQUENCE [LARGE SCALE GENOMIC DNA]</scope>
    <source>
        <strain evidence="4">2N</strain>
    </source>
</reference>
<dbReference type="Proteomes" id="UP000005447">
    <property type="component" value="Unassembled WGS sequence"/>
</dbReference>
<accession>A0A286Y4Q2</accession>
<dbReference type="PROSITE" id="PS50838">
    <property type="entry name" value="MAGE"/>
    <property type="match status" value="1"/>
</dbReference>
<dbReference type="GO" id="GO:0042752">
    <property type="term" value="P:regulation of circadian rhythm"/>
    <property type="evidence" value="ECO:0007669"/>
    <property type="project" value="Ensembl"/>
</dbReference>
<keyword evidence="4" id="KW-1185">Reference proteome</keyword>
<feature type="compositionally biased region" description="Pro residues" evidence="1">
    <location>
        <begin position="40"/>
        <end position="49"/>
    </location>
</feature>
<dbReference type="FunFam" id="1.10.10.1210:FF:000001">
    <property type="entry name" value="melanoma-associated antigen D1"/>
    <property type="match status" value="1"/>
</dbReference>
<evidence type="ECO:0000313" key="3">
    <source>
        <dbReference type="Ensembl" id="ENSCPOP00000032695.1"/>
    </source>
</evidence>
<dbReference type="GO" id="GO:0070534">
    <property type="term" value="P:protein K63-linked ubiquitination"/>
    <property type="evidence" value="ECO:0007669"/>
    <property type="project" value="Ensembl"/>
</dbReference>
<dbReference type="STRING" id="10141.ENSCPOP00000032695"/>
<feature type="compositionally biased region" description="Polar residues" evidence="1">
    <location>
        <begin position="1"/>
        <end position="10"/>
    </location>
</feature>
<dbReference type="GO" id="GO:0042147">
    <property type="term" value="P:retrograde transport, endosome to Golgi"/>
    <property type="evidence" value="ECO:0007669"/>
    <property type="project" value="Ensembl"/>
</dbReference>
<reference evidence="3" key="2">
    <citation type="submission" date="2025-08" db="UniProtKB">
        <authorList>
            <consortium name="Ensembl"/>
        </authorList>
    </citation>
    <scope>IDENTIFICATION</scope>
    <source>
        <strain evidence="3">2N</strain>
    </source>
</reference>
<proteinExistence type="predicted"/>
<dbReference type="GO" id="GO:0034314">
    <property type="term" value="P:Arp2/3 complex-mediated actin nucleation"/>
    <property type="evidence" value="ECO:0007669"/>
    <property type="project" value="Ensembl"/>
</dbReference>
<dbReference type="EMBL" id="AAKN02016279">
    <property type="status" value="NOT_ANNOTATED_CDS"/>
    <property type="molecule type" value="Genomic_DNA"/>
</dbReference>
<feature type="region of interest" description="Disordered" evidence="1">
    <location>
        <begin position="1"/>
        <end position="50"/>
    </location>
</feature>
<dbReference type="GO" id="GO:0000122">
    <property type="term" value="P:negative regulation of transcription by RNA polymerase II"/>
    <property type="evidence" value="ECO:0007669"/>
    <property type="project" value="TreeGrafter"/>
</dbReference>
<dbReference type="FunCoup" id="A0A286Y4Q2">
    <property type="interactions" value="137"/>
</dbReference>
<evidence type="ECO:0000259" key="2">
    <source>
        <dbReference type="PROSITE" id="PS50838"/>
    </source>
</evidence>
<dbReference type="InterPro" id="IPR002190">
    <property type="entry name" value="MHD_dom"/>
</dbReference>
<organism evidence="3 4">
    <name type="scientific">Cavia porcellus</name>
    <name type="common">Guinea pig</name>
    <dbReference type="NCBI Taxonomy" id="10141"/>
    <lineage>
        <taxon>Eukaryota</taxon>
        <taxon>Metazoa</taxon>
        <taxon>Chordata</taxon>
        <taxon>Craniata</taxon>
        <taxon>Vertebrata</taxon>
        <taxon>Euteleostomi</taxon>
        <taxon>Mammalia</taxon>
        <taxon>Eutheria</taxon>
        <taxon>Euarchontoglires</taxon>
        <taxon>Glires</taxon>
        <taxon>Rodentia</taxon>
        <taxon>Hystricomorpha</taxon>
        <taxon>Caviidae</taxon>
        <taxon>Cavia</taxon>
    </lineage>
</organism>
<reference evidence="3" key="3">
    <citation type="submission" date="2025-09" db="UniProtKB">
        <authorList>
            <consortium name="Ensembl"/>
        </authorList>
    </citation>
    <scope>IDENTIFICATION</scope>
    <source>
        <strain evidence="3">2N</strain>
    </source>
</reference>
<dbReference type="AlphaFoldDB" id="A0A286Y4Q2"/>
<dbReference type="PANTHER" id="PTHR11736:SF66">
    <property type="entry name" value="MAGE-LIKE PROTEIN 2"/>
    <property type="match status" value="1"/>
</dbReference>